<dbReference type="AlphaFoldDB" id="A0AAJ0DMV2"/>
<feature type="region of interest" description="Disordered" evidence="1">
    <location>
        <begin position="98"/>
        <end position="268"/>
    </location>
</feature>
<feature type="compositionally biased region" description="Low complexity" evidence="1">
    <location>
        <begin position="103"/>
        <end position="118"/>
    </location>
</feature>
<dbReference type="EMBL" id="MPDP01000025">
    <property type="protein sequence ID" value="KAK1493204.1"/>
    <property type="molecule type" value="Genomic_DNA"/>
</dbReference>
<protein>
    <submittedName>
        <fullName evidence="2">Uncharacterized protein</fullName>
    </submittedName>
</protein>
<accession>A0AAJ0DMV2</accession>
<reference evidence="2" key="1">
    <citation type="submission" date="2016-11" db="EMBL/GenBank/DDBJ databases">
        <title>The genome sequence of Colletotrichum cuscutae.</title>
        <authorList>
            <person name="Baroncelli R."/>
        </authorList>
    </citation>
    <scope>NUCLEOTIDE SEQUENCE</scope>
    <source>
        <strain evidence="2">IMI 304802</strain>
    </source>
</reference>
<proteinExistence type="predicted"/>
<sequence>MISSLSEMKDLRSPLDRLPLVIQHPSFFENPTQHLSSSRSSSAAGHHTCLDGDQLFHLEYKPKYIVKDRRAGNGVDVDDAVERKDSVMTDIANTDDCLDNKTSLSVSPQSLSSVYSSESGGGGEERTEVMMTVRKLVREFDEEGESSTAPSEEEKKKAEEMEMEKRKKEKEIRQKEVEKQQKKMNKKRKKRDSVALLSGSPWGGDSRWMNGRRGGSRNGGHDAPGIFLQPEAPRRSPPTPIDPVGVFPPELKKSKEEKKAKKEKKEAEKEELLVLPKVPWCHQSGGCRQKRGRRRRKMAGFAARSVDLLRRLFGGKCRDKEDRKGKGKGRARCRICGDELGFAVELAEWQEDRELGSAAAAAAAAAAVMGRESSSGSCGKKLEADSDRKGMDRIEADITAVAECESRSTLATVRLTKIPEAWWTTI</sequence>
<gene>
    <name evidence="2" type="ORF">CCUS01_13849</name>
</gene>
<name>A0AAJ0DMV2_9PEZI</name>
<comment type="caution">
    <text evidence="2">The sequence shown here is derived from an EMBL/GenBank/DDBJ whole genome shotgun (WGS) entry which is preliminary data.</text>
</comment>
<organism evidence="2 3">
    <name type="scientific">Colletotrichum cuscutae</name>
    <dbReference type="NCBI Taxonomy" id="1209917"/>
    <lineage>
        <taxon>Eukaryota</taxon>
        <taxon>Fungi</taxon>
        <taxon>Dikarya</taxon>
        <taxon>Ascomycota</taxon>
        <taxon>Pezizomycotina</taxon>
        <taxon>Sordariomycetes</taxon>
        <taxon>Hypocreomycetidae</taxon>
        <taxon>Glomerellales</taxon>
        <taxon>Glomerellaceae</taxon>
        <taxon>Colletotrichum</taxon>
        <taxon>Colletotrichum acutatum species complex</taxon>
    </lineage>
</organism>
<keyword evidence="3" id="KW-1185">Reference proteome</keyword>
<evidence type="ECO:0000256" key="1">
    <source>
        <dbReference type="SAM" id="MobiDB-lite"/>
    </source>
</evidence>
<dbReference type="Proteomes" id="UP001239213">
    <property type="component" value="Unassembled WGS sequence"/>
</dbReference>
<feature type="compositionally biased region" description="Basic and acidic residues" evidence="1">
    <location>
        <begin position="152"/>
        <end position="181"/>
    </location>
</feature>
<feature type="compositionally biased region" description="Basic residues" evidence="1">
    <location>
        <begin position="182"/>
        <end position="191"/>
    </location>
</feature>
<evidence type="ECO:0000313" key="3">
    <source>
        <dbReference type="Proteomes" id="UP001239213"/>
    </source>
</evidence>
<feature type="compositionally biased region" description="Basic and acidic residues" evidence="1">
    <location>
        <begin position="250"/>
        <end position="268"/>
    </location>
</feature>
<evidence type="ECO:0000313" key="2">
    <source>
        <dbReference type="EMBL" id="KAK1493204.1"/>
    </source>
</evidence>